<name>A0ABQ4TCP4_METOR</name>
<evidence type="ECO:0000256" key="1">
    <source>
        <dbReference type="SAM" id="SignalP"/>
    </source>
</evidence>
<comment type="caution">
    <text evidence="3">The sequence shown here is derived from an EMBL/GenBank/DDBJ whole genome shotgun (WGS) entry which is preliminary data.</text>
</comment>
<dbReference type="InterPro" id="IPR025711">
    <property type="entry name" value="PepSY"/>
</dbReference>
<dbReference type="RefSeq" id="WP_238313253.1">
    <property type="nucleotide sequence ID" value="NZ_BPQV01000013.1"/>
</dbReference>
<protein>
    <recommendedName>
        <fullName evidence="2">PepSY domain-containing protein</fullName>
    </recommendedName>
</protein>
<gene>
    <name evidence="3" type="ORF">LKMONMHP_3958</name>
</gene>
<dbReference type="Gene3D" id="3.10.450.40">
    <property type="match status" value="1"/>
</dbReference>
<reference evidence="3" key="2">
    <citation type="submission" date="2021-08" db="EMBL/GenBank/DDBJ databases">
        <authorList>
            <person name="Tani A."/>
            <person name="Ola A."/>
            <person name="Ogura Y."/>
            <person name="Katsura K."/>
            <person name="Hayashi T."/>
        </authorList>
    </citation>
    <scope>NUCLEOTIDE SEQUENCE</scope>
    <source>
        <strain evidence="3">NBRC 15689</strain>
    </source>
</reference>
<feature type="signal peptide" evidence="1">
    <location>
        <begin position="1"/>
        <end position="20"/>
    </location>
</feature>
<reference evidence="3" key="1">
    <citation type="journal article" date="2021" name="Front. Microbiol.">
        <title>Comprehensive Comparative Genomics and Phenotyping of Methylobacterium Species.</title>
        <authorList>
            <person name="Alessa O."/>
            <person name="Ogura Y."/>
            <person name="Fujitani Y."/>
            <person name="Takami H."/>
            <person name="Hayashi T."/>
            <person name="Sahin N."/>
            <person name="Tani A."/>
        </authorList>
    </citation>
    <scope>NUCLEOTIDE SEQUENCE</scope>
    <source>
        <strain evidence="3">NBRC 15689</strain>
    </source>
</reference>
<dbReference type="EMBL" id="BPQV01000013">
    <property type="protein sequence ID" value="GJE29083.1"/>
    <property type="molecule type" value="Genomic_DNA"/>
</dbReference>
<dbReference type="Pfam" id="PF03413">
    <property type="entry name" value="PepSY"/>
    <property type="match status" value="1"/>
</dbReference>
<organism evidence="3 4">
    <name type="scientific">Methylobacterium organophilum</name>
    <dbReference type="NCBI Taxonomy" id="410"/>
    <lineage>
        <taxon>Bacteria</taxon>
        <taxon>Pseudomonadati</taxon>
        <taxon>Pseudomonadota</taxon>
        <taxon>Alphaproteobacteria</taxon>
        <taxon>Hyphomicrobiales</taxon>
        <taxon>Methylobacteriaceae</taxon>
        <taxon>Methylobacterium</taxon>
    </lineage>
</organism>
<proteinExistence type="predicted"/>
<dbReference type="Proteomes" id="UP001055156">
    <property type="component" value="Unassembled WGS sequence"/>
</dbReference>
<feature type="domain" description="PepSY" evidence="2">
    <location>
        <begin position="45"/>
        <end position="101"/>
    </location>
</feature>
<evidence type="ECO:0000313" key="3">
    <source>
        <dbReference type="EMBL" id="GJE29083.1"/>
    </source>
</evidence>
<keyword evidence="4" id="KW-1185">Reference proteome</keyword>
<evidence type="ECO:0000313" key="4">
    <source>
        <dbReference type="Proteomes" id="UP001055156"/>
    </source>
</evidence>
<keyword evidence="1" id="KW-0732">Signal</keyword>
<accession>A0ABQ4TCP4</accession>
<feature type="chain" id="PRO_5045120696" description="PepSY domain-containing protein" evidence="1">
    <location>
        <begin position="21"/>
        <end position="107"/>
    </location>
</feature>
<evidence type="ECO:0000259" key="2">
    <source>
        <dbReference type="Pfam" id="PF03413"/>
    </source>
</evidence>
<sequence>MRTPLPSLLAAALLAGLALAGSSPVRADKDADQARQALEKGEIRPLDEILRAAREALPGEVVALDLKRDSGRWLYKLRILGPDGKRRRLKIDAGSLRVLDRDDDDDD</sequence>